<evidence type="ECO:0000256" key="3">
    <source>
        <dbReference type="ARBA" id="ARBA00022475"/>
    </source>
</evidence>
<comment type="caution">
    <text evidence="9">The sequence shown here is derived from an EMBL/GenBank/DDBJ whole genome shotgun (WGS) entry which is preliminary data.</text>
</comment>
<protein>
    <submittedName>
        <fullName evidence="9">Rod shape-determining protein MreD</fullName>
    </submittedName>
</protein>
<keyword evidence="10" id="KW-1185">Reference proteome</keyword>
<keyword evidence="3" id="KW-1003">Cell membrane</keyword>
<feature type="transmembrane region" description="Helical" evidence="8">
    <location>
        <begin position="32"/>
        <end position="50"/>
    </location>
</feature>
<dbReference type="RefSeq" id="WP_309866278.1">
    <property type="nucleotide sequence ID" value="NZ_JAVDQG010000005.1"/>
</dbReference>
<feature type="transmembrane region" description="Helical" evidence="8">
    <location>
        <begin position="136"/>
        <end position="155"/>
    </location>
</feature>
<evidence type="ECO:0000256" key="7">
    <source>
        <dbReference type="ARBA" id="ARBA00023136"/>
    </source>
</evidence>
<evidence type="ECO:0000256" key="4">
    <source>
        <dbReference type="ARBA" id="ARBA00022692"/>
    </source>
</evidence>
<proteinExistence type="inferred from homology"/>
<sequence>MAVWILIGLLSFLFLLEGTVFQVLVPQAWGSRFVWIPQLVVSGIILLSLYRGRQAGLLFGFCFGLLHDIVYGQAVGVYAFSTAAIGYVAGQISRQFLSGPIVALLATGVGQWLHLLISYFWFRLFDLTRIGLEEAFLYHMLPSVLLNMMIAFPVYQCIRWIHRRYHPRSVQLFD</sequence>
<dbReference type="Proteomes" id="UP001185012">
    <property type="component" value="Unassembled WGS sequence"/>
</dbReference>
<evidence type="ECO:0000313" key="10">
    <source>
        <dbReference type="Proteomes" id="UP001185012"/>
    </source>
</evidence>
<keyword evidence="4 8" id="KW-0812">Transmembrane</keyword>
<dbReference type="NCBIfam" id="TIGR03426">
    <property type="entry name" value="shape_MreD"/>
    <property type="match status" value="1"/>
</dbReference>
<dbReference type="EMBL" id="JAVDQG010000005">
    <property type="protein sequence ID" value="MDR6226422.1"/>
    <property type="molecule type" value="Genomic_DNA"/>
</dbReference>
<reference evidence="9 10" key="1">
    <citation type="submission" date="2023-07" db="EMBL/GenBank/DDBJ databases">
        <title>Genomic Encyclopedia of Type Strains, Phase IV (KMG-IV): sequencing the most valuable type-strain genomes for metagenomic binning, comparative biology and taxonomic classification.</title>
        <authorList>
            <person name="Goeker M."/>
        </authorList>
    </citation>
    <scope>NUCLEOTIDE SEQUENCE [LARGE SCALE GENOMIC DNA]</scope>
    <source>
        <strain evidence="9 10">DSM 45903</strain>
    </source>
</reference>
<keyword evidence="6 8" id="KW-1133">Transmembrane helix</keyword>
<feature type="transmembrane region" description="Helical" evidence="8">
    <location>
        <begin position="57"/>
        <end position="81"/>
    </location>
</feature>
<accession>A0ABU1INR1</accession>
<evidence type="ECO:0000313" key="9">
    <source>
        <dbReference type="EMBL" id="MDR6226422.1"/>
    </source>
</evidence>
<evidence type="ECO:0000256" key="5">
    <source>
        <dbReference type="ARBA" id="ARBA00022960"/>
    </source>
</evidence>
<evidence type="ECO:0000256" key="8">
    <source>
        <dbReference type="SAM" id="Phobius"/>
    </source>
</evidence>
<dbReference type="Pfam" id="PF04093">
    <property type="entry name" value="MreD"/>
    <property type="match status" value="1"/>
</dbReference>
<organism evidence="9 10">
    <name type="scientific">Desmospora profundinema</name>
    <dbReference type="NCBI Taxonomy" id="1571184"/>
    <lineage>
        <taxon>Bacteria</taxon>
        <taxon>Bacillati</taxon>
        <taxon>Bacillota</taxon>
        <taxon>Bacilli</taxon>
        <taxon>Bacillales</taxon>
        <taxon>Thermoactinomycetaceae</taxon>
        <taxon>Desmospora</taxon>
    </lineage>
</organism>
<feature type="transmembrane region" description="Helical" evidence="8">
    <location>
        <begin position="101"/>
        <end position="124"/>
    </location>
</feature>
<keyword evidence="7 8" id="KW-0472">Membrane</keyword>
<gene>
    <name evidence="9" type="ORF">JOE21_002429</name>
</gene>
<evidence type="ECO:0000256" key="6">
    <source>
        <dbReference type="ARBA" id="ARBA00022989"/>
    </source>
</evidence>
<name>A0ABU1INR1_9BACL</name>
<evidence type="ECO:0000256" key="2">
    <source>
        <dbReference type="ARBA" id="ARBA00007776"/>
    </source>
</evidence>
<keyword evidence="5" id="KW-0133">Cell shape</keyword>
<evidence type="ECO:0000256" key="1">
    <source>
        <dbReference type="ARBA" id="ARBA00004651"/>
    </source>
</evidence>
<comment type="similarity">
    <text evidence="2">Belongs to the MreD family.</text>
</comment>
<comment type="subcellular location">
    <subcellularLocation>
        <location evidence="1">Cell membrane</location>
        <topology evidence="1">Multi-pass membrane protein</topology>
    </subcellularLocation>
</comment>
<dbReference type="InterPro" id="IPR007227">
    <property type="entry name" value="Cell_shape_determining_MreD"/>
</dbReference>